<evidence type="ECO:0000313" key="1">
    <source>
        <dbReference type="EMBL" id="OEZ96878.1"/>
    </source>
</evidence>
<dbReference type="AlphaFoldDB" id="A0A1E7WEY5"/>
<name>A0A1E7WEY5_9BURK</name>
<protein>
    <submittedName>
        <fullName evidence="1">Uncharacterized protein</fullName>
    </submittedName>
</protein>
<dbReference type="EMBL" id="LROM01000104">
    <property type="protein sequence ID" value="OEZ96878.1"/>
    <property type="molecule type" value="Genomic_DNA"/>
</dbReference>
<dbReference type="OrthoDB" id="9911808at2"/>
<reference evidence="2" key="1">
    <citation type="journal article" date="2016" name="Front. Microbiol.">
        <title>Molecular Keys to the Janthinobacterium and Duganella spp. Interaction with the Plant Pathogen Fusarium graminearum.</title>
        <authorList>
            <person name="Haack F.S."/>
            <person name="Poehlein A."/>
            <person name="Kroger C."/>
            <person name="Voigt C.A."/>
            <person name="Piepenbring M."/>
            <person name="Bode H.B."/>
            <person name="Daniel R."/>
            <person name="Schafer W."/>
            <person name="Streit W.R."/>
        </authorList>
    </citation>
    <scope>NUCLEOTIDE SEQUENCE [LARGE SCALE GENOMIC DNA]</scope>
    <source>
        <strain evidence="2">T54</strain>
    </source>
</reference>
<dbReference type="RefSeq" id="WP_070250042.1">
    <property type="nucleotide sequence ID" value="NZ_LROM01000104.1"/>
</dbReference>
<sequence>MRRYLDAIADSLANAFLRWQQDGDNWFEVDLELPHGVVQLAAELVLDPGSGTLALFDVAIYPLDDMIYPVGSSASAFREAMRDLRYLARQNGYPRVQSLANVYPIVPRHVPVTRFVLACDDMEAL</sequence>
<evidence type="ECO:0000313" key="2">
    <source>
        <dbReference type="Proteomes" id="UP000175989"/>
    </source>
</evidence>
<proteinExistence type="predicted"/>
<organism evidence="1 2">
    <name type="scientific">Duganella phyllosphaerae</name>
    <dbReference type="NCBI Taxonomy" id="762836"/>
    <lineage>
        <taxon>Bacteria</taxon>
        <taxon>Pseudomonadati</taxon>
        <taxon>Pseudomonadota</taxon>
        <taxon>Betaproteobacteria</taxon>
        <taxon>Burkholderiales</taxon>
        <taxon>Oxalobacteraceae</taxon>
        <taxon>Telluria group</taxon>
        <taxon>Duganella</taxon>
    </lineage>
</organism>
<gene>
    <name evidence="1" type="ORF">DUPY_37630</name>
</gene>
<keyword evidence="2" id="KW-1185">Reference proteome</keyword>
<comment type="caution">
    <text evidence="1">The sequence shown here is derived from an EMBL/GenBank/DDBJ whole genome shotgun (WGS) entry which is preliminary data.</text>
</comment>
<dbReference type="Proteomes" id="UP000175989">
    <property type="component" value="Unassembled WGS sequence"/>
</dbReference>
<accession>A0A1E7WEY5</accession>